<sequence length="59" mass="6422">MATKTRGNVLLQLEGKGRGECPLCARTGIKLLYDGVLGDGTPTKVCKYCRPKKQLKKAN</sequence>
<reference evidence="1 2" key="1">
    <citation type="submission" date="2018-10" db="EMBL/GenBank/DDBJ databases">
        <title>Cohnella sp. M2MS4P-1, whole genome shotgun sequence.</title>
        <authorList>
            <person name="Tuo L."/>
        </authorList>
    </citation>
    <scope>NUCLEOTIDE SEQUENCE [LARGE SCALE GENOMIC DNA]</scope>
    <source>
        <strain evidence="1 2">M2MS4P-1</strain>
    </source>
</reference>
<gene>
    <name evidence="1" type="ORF">D7Z26_22100</name>
</gene>
<evidence type="ECO:0000313" key="1">
    <source>
        <dbReference type="EMBL" id="RKP47909.1"/>
    </source>
</evidence>
<name>A0A494XIA4_9BACL</name>
<organism evidence="1 2">
    <name type="scientific">Cohnella endophytica</name>
    <dbReference type="NCBI Taxonomy" id="2419778"/>
    <lineage>
        <taxon>Bacteria</taxon>
        <taxon>Bacillati</taxon>
        <taxon>Bacillota</taxon>
        <taxon>Bacilli</taxon>
        <taxon>Bacillales</taxon>
        <taxon>Paenibacillaceae</taxon>
        <taxon>Cohnella</taxon>
    </lineage>
</organism>
<dbReference type="Proteomes" id="UP000282076">
    <property type="component" value="Unassembled WGS sequence"/>
</dbReference>
<protein>
    <submittedName>
        <fullName evidence="1">Uncharacterized protein</fullName>
    </submittedName>
</protein>
<dbReference type="EMBL" id="RBZM01000010">
    <property type="protein sequence ID" value="RKP47909.1"/>
    <property type="molecule type" value="Genomic_DNA"/>
</dbReference>
<proteinExistence type="predicted"/>
<accession>A0A494XIA4</accession>
<comment type="caution">
    <text evidence="1">The sequence shown here is derived from an EMBL/GenBank/DDBJ whole genome shotgun (WGS) entry which is preliminary data.</text>
</comment>
<dbReference type="AlphaFoldDB" id="A0A494XIA4"/>
<keyword evidence="2" id="KW-1185">Reference proteome</keyword>
<evidence type="ECO:0000313" key="2">
    <source>
        <dbReference type="Proteomes" id="UP000282076"/>
    </source>
</evidence>